<dbReference type="STRING" id="1183438.GKIL_3028"/>
<dbReference type="Gene3D" id="3.50.50.100">
    <property type="match status" value="1"/>
</dbReference>
<dbReference type="InterPro" id="IPR036188">
    <property type="entry name" value="FAD/NAD-bd_sf"/>
</dbReference>
<dbReference type="RefSeq" id="WP_023174523.1">
    <property type="nucleotide sequence ID" value="NC_022600.1"/>
</dbReference>
<evidence type="ECO:0000256" key="4">
    <source>
        <dbReference type="ARBA" id="ARBA00022827"/>
    </source>
</evidence>
<dbReference type="Proteomes" id="UP000017396">
    <property type="component" value="Chromosome"/>
</dbReference>
<evidence type="ECO:0000256" key="3">
    <source>
        <dbReference type="ARBA" id="ARBA00022630"/>
    </source>
</evidence>
<dbReference type="KEGG" id="glj:GKIL_3028"/>
<dbReference type="AlphaFoldDB" id="U5QNU9"/>
<comment type="cofactor">
    <cofactor evidence="1">
        <name>FAD</name>
        <dbReference type="ChEBI" id="CHEBI:57692"/>
    </cofactor>
</comment>
<dbReference type="GO" id="GO:0019646">
    <property type="term" value="P:aerobic electron transport chain"/>
    <property type="evidence" value="ECO:0007669"/>
    <property type="project" value="TreeGrafter"/>
</dbReference>
<dbReference type="PRINTS" id="PR00368">
    <property type="entry name" value="FADPNR"/>
</dbReference>
<dbReference type="PANTHER" id="PTHR42913">
    <property type="entry name" value="APOPTOSIS-INDUCING FACTOR 1"/>
    <property type="match status" value="1"/>
</dbReference>
<comment type="similarity">
    <text evidence="2">Belongs to the NADH dehydrogenase family.</text>
</comment>
<proteinExistence type="inferred from homology"/>
<dbReference type="PANTHER" id="PTHR42913:SF3">
    <property type="entry name" value="64 KDA MITOCHONDRIAL NADH DEHYDROGENASE (EUROFUNG)"/>
    <property type="match status" value="1"/>
</dbReference>
<dbReference type="GO" id="GO:0003955">
    <property type="term" value="F:NAD(P)H dehydrogenase (quinone) activity"/>
    <property type="evidence" value="ECO:0007669"/>
    <property type="project" value="TreeGrafter"/>
</dbReference>
<dbReference type="OrthoDB" id="9781621at2"/>
<keyword evidence="5 7" id="KW-0560">Oxidoreductase</keyword>
<keyword evidence="3" id="KW-0285">Flavoprotein</keyword>
<keyword evidence="8" id="KW-1185">Reference proteome</keyword>
<dbReference type="eggNOG" id="COG1252">
    <property type="taxonomic scope" value="Bacteria"/>
</dbReference>
<keyword evidence="4" id="KW-0274">FAD</keyword>
<evidence type="ECO:0000256" key="1">
    <source>
        <dbReference type="ARBA" id="ARBA00001974"/>
    </source>
</evidence>
<gene>
    <name evidence="7" type="primary">ndh</name>
    <name evidence="7" type="ORF">GKIL_3028</name>
</gene>
<evidence type="ECO:0000313" key="7">
    <source>
        <dbReference type="EMBL" id="AGY59274.1"/>
    </source>
</evidence>
<sequence>MDTATKPTVIVGGGFTGLFTALYLSHLRYNQPIVLIDQDARFVFKPLLYEFLVGEMSPEQVWPSYDELLAGSGTTFISDTVTRIDLPAKKVELASGLHYDYRYLVLALGSVAGYFGIAGAEENAFSFRTAREAIALQTHLRQQLQKASQTDDPKLRASLLSVAVIGAGPSGLELGLTLADWLPQLYKELGGRGEEVRITLLNRGTEILAGDANTHLRNSALEAMQRRAVPVALVSGAAVSAVRPGEVEYKKDGETAVLEAGTIIWTAGTANHPLLKDLAIPDEQRDKHGKPFVTPTLHLLAYPEVFAGGDCVTLHKSEPALAQVAYQQAKSIAHNLVNVLAGDVPNPEHVFLRGTLMKLGLSEAAAEIFNKYEIKGHLGHAIRQLTYLEMLPTPVHDLKVTTEWLSDEVFRRAGSLS</sequence>
<evidence type="ECO:0000313" key="8">
    <source>
        <dbReference type="Proteomes" id="UP000017396"/>
    </source>
</evidence>
<dbReference type="Pfam" id="PF07992">
    <property type="entry name" value="Pyr_redox_2"/>
    <property type="match status" value="1"/>
</dbReference>
<dbReference type="EC" id="1.6.99.3" evidence="7"/>
<dbReference type="SUPFAM" id="SSF51905">
    <property type="entry name" value="FAD/NAD(P)-binding domain"/>
    <property type="match status" value="2"/>
</dbReference>
<dbReference type="PATRIC" id="fig|1183438.3.peg.2979"/>
<accession>U5QNU9</accession>
<name>U5QNU9_GLOK1</name>
<dbReference type="HOGENOM" id="CLU_021377_7_1_3"/>
<evidence type="ECO:0000256" key="2">
    <source>
        <dbReference type="ARBA" id="ARBA00005272"/>
    </source>
</evidence>
<dbReference type="PRINTS" id="PR00469">
    <property type="entry name" value="PNDRDTASEII"/>
</dbReference>
<dbReference type="EMBL" id="CP003587">
    <property type="protein sequence ID" value="AGY59274.1"/>
    <property type="molecule type" value="Genomic_DNA"/>
</dbReference>
<evidence type="ECO:0000256" key="5">
    <source>
        <dbReference type="ARBA" id="ARBA00023002"/>
    </source>
</evidence>
<dbReference type="InterPro" id="IPR051169">
    <property type="entry name" value="NADH-Q_oxidoreductase"/>
</dbReference>
<evidence type="ECO:0000259" key="6">
    <source>
        <dbReference type="Pfam" id="PF07992"/>
    </source>
</evidence>
<dbReference type="InterPro" id="IPR023753">
    <property type="entry name" value="FAD/NAD-binding_dom"/>
</dbReference>
<organism evidence="7 8">
    <name type="scientific">Gloeobacter kilaueensis (strain ATCC BAA-2537 / CCAP 1431/1 / ULC 316 / JS1)</name>
    <dbReference type="NCBI Taxonomy" id="1183438"/>
    <lineage>
        <taxon>Bacteria</taxon>
        <taxon>Bacillati</taxon>
        <taxon>Cyanobacteriota</taxon>
        <taxon>Cyanophyceae</taxon>
        <taxon>Gloeobacterales</taxon>
        <taxon>Gloeobacteraceae</taxon>
        <taxon>Gloeobacter</taxon>
    </lineage>
</organism>
<reference evidence="7 8" key="1">
    <citation type="journal article" date="2013" name="PLoS ONE">
        <title>Cultivation and Complete Genome Sequencing of Gloeobacter kilaueensis sp. nov., from a Lava Cave in Kilauea Caldera, Hawai'i.</title>
        <authorList>
            <person name="Saw J.H."/>
            <person name="Schatz M."/>
            <person name="Brown M.V."/>
            <person name="Kunkel D.D."/>
            <person name="Foster J.S."/>
            <person name="Shick H."/>
            <person name="Christensen S."/>
            <person name="Hou S."/>
            <person name="Wan X."/>
            <person name="Donachie S.P."/>
        </authorList>
    </citation>
    <scope>NUCLEOTIDE SEQUENCE [LARGE SCALE GENOMIC DNA]</scope>
    <source>
        <strain evidence="8">JS</strain>
    </source>
</reference>
<feature type="domain" description="FAD/NAD(P)-binding" evidence="6">
    <location>
        <begin position="8"/>
        <end position="329"/>
    </location>
</feature>
<protein>
    <submittedName>
        <fullName evidence="7">NADH dehydrogenase</fullName>
        <ecNumber evidence="7">1.6.99.3</ecNumber>
    </submittedName>
</protein>